<sequence length="54" mass="5789">MLHNKVVGLYRAAYTSWTISCATTAASQPIHQRGQPRTQTPVTSSSDGAGNQSR</sequence>
<reference evidence="2 3" key="1">
    <citation type="submission" date="2021-06" db="EMBL/GenBank/DDBJ databases">
        <title>A haploid diamondback moth (Plutella xylostella L.) genome assembly resolves 31 chromosomes and identifies a diamide resistance mutation.</title>
        <authorList>
            <person name="Ward C.M."/>
            <person name="Perry K.D."/>
            <person name="Baker G."/>
            <person name="Powis K."/>
            <person name="Heckel D.G."/>
            <person name="Baxter S.W."/>
        </authorList>
    </citation>
    <scope>NUCLEOTIDE SEQUENCE [LARGE SCALE GENOMIC DNA]</scope>
    <source>
        <strain evidence="2 3">LV</strain>
        <tissue evidence="2">Single pupa</tissue>
    </source>
</reference>
<evidence type="ECO:0000313" key="2">
    <source>
        <dbReference type="EMBL" id="KAG7304588.1"/>
    </source>
</evidence>
<keyword evidence="3" id="KW-1185">Reference proteome</keyword>
<name>A0ABQ7QH78_PLUXY</name>
<comment type="caution">
    <text evidence="2">The sequence shown here is derived from an EMBL/GenBank/DDBJ whole genome shotgun (WGS) entry which is preliminary data.</text>
</comment>
<feature type="region of interest" description="Disordered" evidence="1">
    <location>
        <begin position="26"/>
        <end position="54"/>
    </location>
</feature>
<protein>
    <submittedName>
        <fullName evidence="2">Uncharacterized protein</fullName>
    </submittedName>
</protein>
<dbReference type="EMBL" id="JAHIBW010000015">
    <property type="protein sequence ID" value="KAG7304588.1"/>
    <property type="molecule type" value="Genomic_DNA"/>
</dbReference>
<dbReference type="Proteomes" id="UP000823941">
    <property type="component" value="Chromosome 15"/>
</dbReference>
<evidence type="ECO:0000313" key="3">
    <source>
        <dbReference type="Proteomes" id="UP000823941"/>
    </source>
</evidence>
<proteinExistence type="predicted"/>
<organism evidence="2 3">
    <name type="scientific">Plutella xylostella</name>
    <name type="common">Diamondback moth</name>
    <name type="synonym">Plutella maculipennis</name>
    <dbReference type="NCBI Taxonomy" id="51655"/>
    <lineage>
        <taxon>Eukaryota</taxon>
        <taxon>Metazoa</taxon>
        <taxon>Ecdysozoa</taxon>
        <taxon>Arthropoda</taxon>
        <taxon>Hexapoda</taxon>
        <taxon>Insecta</taxon>
        <taxon>Pterygota</taxon>
        <taxon>Neoptera</taxon>
        <taxon>Endopterygota</taxon>
        <taxon>Lepidoptera</taxon>
        <taxon>Glossata</taxon>
        <taxon>Ditrysia</taxon>
        <taxon>Yponomeutoidea</taxon>
        <taxon>Plutellidae</taxon>
        <taxon>Plutella</taxon>
    </lineage>
</organism>
<evidence type="ECO:0000256" key="1">
    <source>
        <dbReference type="SAM" id="MobiDB-lite"/>
    </source>
</evidence>
<gene>
    <name evidence="2" type="ORF">JYU34_011561</name>
</gene>
<accession>A0ABQ7QH78</accession>